<evidence type="ECO:0000256" key="3">
    <source>
        <dbReference type="HAMAP-Rule" id="MF_00170"/>
    </source>
</evidence>
<dbReference type="GO" id="GO:0006014">
    <property type="term" value="P:D-ribose metabolic process"/>
    <property type="evidence" value="ECO:0007669"/>
    <property type="project" value="TreeGrafter"/>
</dbReference>
<comment type="subunit">
    <text evidence="3">Homodimer.</text>
</comment>
<feature type="binding site" evidence="3">
    <location>
        <begin position="31"/>
        <end position="34"/>
    </location>
    <ligand>
        <name>substrate</name>
    </ligand>
</feature>
<name>A0A6M9PTF6_9BURK</name>
<dbReference type="RefSeq" id="WP_173942930.1">
    <property type="nucleotide sequence ID" value="NZ_CBCSCD010000001.1"/>
</dbReference>
<reference evidence="4 5" key="1">
    <citation type="submission" date="2018-04" db="EMBL/GenBank/DDBJ databases">
        <title>Polynucleobacter sp. LimPoW16 genome.</title>
        <authorList>
            <person name="Hahn M.W."/>
        </authorList>
    </citation>
    <scope>NUCLEOTIDE SEQUENCE [LARGE SCALE GENOMIC DNA]</scope>
    <source>
        <strain evidence="4 5">LimPoW16</strain>
    </source>
</reference>
<dbReference type="FunFam" id="3.40.50.1360:FF:000001">
    <property type="entry name" value="Ribose-5-phosphate isomerase A"/>
    <property type="match status" value="1"/>
</dbReference>
<proteinExistence type="inferred from homology"/>
<keyword evidence="5" id="KW-1185">Reference proteome</keyword>
<dbReference type="GO" id="GO:0004751">
    <property type="term" value="F:ribose-5-phosphate isomerase activity"/>
    <property type="evidence" value="ECO:0007669"/>
    <property type="project" value="UniProtKB-UniRule"/>
</dbReference>
<dbReference type="Gene3D" id="3.40.50.1360">
    <property type="match status" value="1"/>
</dbReference>
<dbReference type="AlphaFoldDB" id="A0A6M9PTF6"/>
<comment type="catalytic activity">
    <reaction evidence="1 3">
        <text>aldehydo-D-ribose 5-phosphate = D-ribulose 5-phosphate</text>
        <dbReference type="Rhea" id="RHEA:14657"/>
        <dbReference type="ChEBI" id="CHEBI:58121"/>
        <dbReference type="ChEBI" id="CHEBI:58273"/>
        <dbReference type="EC" id="5.3.1.6"/>
    </reaction>
</comment>
<dbReference type="GO" id="GO:0009052">
    <property type="term" value="P:pentose-phosphate shunt, non-oxidative branch"/>
    <property type="evidence" value="ECO:0007669"/>
    <property type="project" value="UniProtKB-UniRule"/>
</dbReference>
<comment type="pathway">
    <text evidence="3">Carbohydrate degradation; pentose phosphate pathway; D-ribose 5-phosphate from D-ribulose 5-phosphate (non-oxidative stage): step 1/1.</text>
</comment>
<evidence type="ECO:0000256" key="2">
    <source>
        <dbReference type="ARBA" id="ARBA00023235"/>
    </source>
</evidence>
<accession>A0A6M9PTF6</accession>
<dbReference type="EC" id="5.3.1.6" evidence="3"/>
<evidence type="ECO:0000256" key="1">
    <source>
        <dbReference type="ARBA" id="ARBA00001713"/>
    </source>
</evidence>
<dbReference type="InterPro" id="IPR004788">
    <property type="entry name" value="Ribose5P_isomerase_type_A"/>
</dbReference>
<feature type="binding site" evidence="3">
    <location>
        <begin position="97"/>
        <end position="100"/>
    </location>
    <ligand>
        <name>substrate</name>
    </ligand>
</feature>
<feature type="active site" description="Proton acceptor" evidence="3">
    <location>
        <position position="106"/>
    </location>
</feature>
<comment type="function">
    <text evidence="3">Catalyzes the reversible conversion of ribose-5-phosphate to ribulose 5-phosphate.</text>
</comment>
<keyword evidence="2 3" id="KW-0413">Isomerase</keyword>
<dbReference type="InterPro" id="IPR020672">
    <property type="entry name" value="Ribose5P_isomerase_typA_subgr"/>
</dbReference>
<comment type="similarity">
    <text evidence="3">Belongs to the ribose 5-phosphate isomerase family.</text>
</comment>
<dbReference type="Proteomes" id="UP000500806">
    <property type="component" value="Chromosome"/>
</dbReference>
<dbReference type="KEGG" id="pani:DCO16_06685"/>
<evidence type="ECO:0000313" key="5">
    <source>
        <dbReference type="Proteomes" id="UP000500806"/>
    </source>
</evidence>
<dbReference type="InterPro" id="IPR037171">
    <property type="entry name" value="NagB/RpiA_transferase-like"/>
</dbReference>
<protein>
    <recommendedName>
        <fullName evidence="3">Ribose-5-phosphate isomerase A</fullName>
        <ecNumber evidence="3">5.3.1.6</ecNumber>
    </recommendedName>
    <alternativeName>
        <fullName evidence="3">Phosphoriboisomerase A</fullName>
        <shortName evidence="3">PRI</shortName>
    </alternativeName>
</protein>
<organism evidence="4 5">
    <name type="scientific">Polynucleobacter antarcticus</name>
    <dbReference type="NCBI Taxonomy" id="1743162"/>
    <lineage>
        <taxon>Bacteria</taxon>
        <taxon>Pseudomonadati</taxon>
        <taxon>Pseudomonadota</taxon>
        <taxon>Betaproteobacteria</taxon>
        <taxon>Burkholderiales</taxon>
        <taxon>Burkholderiaceae</taxon>
        <taxon>Polynucleobacter</taxon>
    </lineage>
</organism>
<dbReference type="GO" id="GO:0005829">
    <property type="term" value="C:cytosol"/>
    <property type="evidence" value="ECO:0007669"/>
    <property type="project" value="TreeGrafter"/>
</dbReference>
<dbReference type="SUPFAM" id="SSF100950">
    <property type="entry name" value="NagB/RpiA/CoA transferase-like"/>
    <property type="match status" value="1"/>
</dbReference>
<dbReference type="NCBIfam" id="TIGR00021">
    <property type="entry name" value="rpiA"/>
    <property type="match status" value="1"/>
</dbReference>
<dbReference type="PANTHER" id="PTHR11934">
    <property type="entry name" value="RIBOSE-5-PHOSPHATE ISOMERASE"/>
    <property type="match status" value="1"/>
</dbReference>
<gene>
    <name evidence="3" type="primary">rpiA</name>
    <name evidence="4" type="ORF">DCO16_06685</name>
</gene>
<dbReference type="SUPFAM" id="SSF75445">
    <property type="entry name" value="D-ribose-5-phosphate isomerase (RpiA), lid domain"/>
    <property type="match status" value="1"/>
</dbReference>
<dbReference type="NCBIfam" id="NF001924">
    <property type="entry name" value="PRK00702.1"/>
    <property type="match status" value="1"/>
</dbReference>
<sequence length="237" mass="25018">MNQDQLKQLVGVAAKDEVLKLPAGQVLGVGTGSTANCFIDALAPYKAHFSGAVSSSNATTERLLKHGFKVLDPNEVSVLPVYVDGADEIDPAGHMIKGGGGALTREKIIASMAQQFICICDATKQVPVLGHFALPVEIIPLARGVVTRELERLGGKVSLRATKSIRADLDQTPSEPFVSDNGGWILDVAGLQISHPLALESQINQIAGVITVGLFAKEKADVLLVSNESGISRIVFE</sequence>
<dbReference type="UniPathway" id="UPA00115">
    <property type="reaction ID" value="UER00412"/>
</dbReference>
<evidence type="ECO:0000313" key="4">
    <source>
        <dbReference type="EMBL" id="QKM62768.1"/>
    </source>
</evidence>
<dbReference type="Gene3D" id="3.30.70.260">
    <property type="match status" value="1"/>
</dbReference>
<feature type="binding site" evidence="3">
    <location>
        <begin position="84"/>
        <end position="87"/>
    </location>
    <ligand>
        <name>substrate</name>
    </ligand>
</feature>
<dbReference type="EMBL" id="CP028941">
    <property type="protein sequence ID" value="QKM62768.1"/>
    <property type="molecule type" value="Genomic_DNA"/>
</dbReference>
<dbReference type="HAMAP" id="MF_00170">
    <property type="entry name" value="Rib_5P_isom_A"/>
    <property type="match status" value="1"/>
</dbReference>
<feature type="binding site" evidence="3">
    <location>
        <position position="124"/>
    </location>
    <ligand>
        <name>substrate</name>
    </ligand>
</feature>
<dbReference type="PANTHER" id="PTHR11934:SF0">
    <property type="entry name" value="RIBOSE-5-PHOSPHATE ISOMERASE"/>
    <property type="match status" value="1"/>
</dbReference>
<dbReference type="CDD" id="cd01398">
    <property type="entry name" value="RPI_A"/>
    <property type="match status" value="1"/>
</dbReference>
<dbReference type="Pfam" id="PF06026">
    <property type="entry name" value="Rib_5-P_isom_A"/>
    <property type="match status" value="1"/>
</dbReference>